<sequence length="38" mass="4150">MMRSVPRDNRGGDVAPPVVDQLNDGFGGVSQLWWYDGG</sequence>
<evidence type="ECO:0000313" key="1">
    <source>
        <dbReference type="EMBL" id="MCI92739.1"/>
    </source>
</evidence>
<organism evidence="1 2">
    <name type="scientific">Trifolium medium</name>
    <dbReference type="NCBI Taxonomy" id="97028"/>
    <lineage>
        <taxon>Eukaryota</taxon>
        <taxon>Viridiplantae</taxon>
        <taxon>Streptophyta</taxon>
        <taxon>Embryophyta</taxon>
        <taxon>Tracheophyta</taxon>
        <taxon>Spermatophyta</taxon>
        <taxon>Magnoliopsida</taxon>
        <taxon>eudicotyledons</taxon>
        <taxon>Gunneridae</taxon>
        <taxon>Pentapetalae</taxon>
        <taxon>rosids</taxon>
        <taxon>fabids</taxon>
        <taxon>Fabales</taxon>
        <taxon>Fabaceae</taxon>
        <taxon>Papilionoideae</taxon>
        <taxon>50 kb inversion clade</taxon>
        <taxon>NPAAA clade</taxon>
        <taxon>Hologalegina</taxon>
        <taxon>IRL clade</taxon>
        <taxon>Trifolieae</taxon>
        <taxon>Trifolium</taxon>
    </lineage>
</organism>
<protein>
    <submittedName>
        <fullName evidence="1">Uncharacterized protein</fullName>
    </submittedName>
</protein>
<comment type="caution">
    <text evidence="1">The sequence shown here is derived from an EMBL/GenBank/DDBJ whole genome shotgun (WGS) entry which is preliminary data.</text>
</comment>
<proteinExistence type="predicted"/>
<dbReference type="EMBL" id="LXQA011308963">
    <property type="protein sequence ID" value="MCI92739.1"/>
    <property type="molecule type" value="Genomic_DNA"/>
</dbReference>
<name>A0A392VZ21_9FABA</name>
<accession>A0A392VZ21</accession>
<reference evidence="1 2" key="1">
    <citation type="journal article" date="2018" name="Front. Plant Sci.">
        <title>Red Clover (Trifolium pratense) and Zigzag Clover (T. medium) - A Picture of Genomic Similarities and Differences.</title>
        <authorList>
            <person name="Dluhosova J."/>
            <person name="Istvanek J."/>
            <person name="Nedelnik J."/>
            <person name="Repkova J."/>
        </authorList>
    </citation>
    <scope>NUCLEOTIDE SEQUENCE [LARGE SCALE GENOMIC DNA]</scope>
    <source>
        <strain evidence="2">cv. 10/8</strain>
        <tissue evidence="1">Leaf</tissue>
    </source>
</reference>
<dbReference type="AlphaFoldDB" id="A0A392VZ21"/>
<dbReference type="Proteomes" id="UP000265520">
    <property type="component" value="Unassembled WGS sequence"/>
</dbReference>
<evidence type="ECO:0000313" key="2">
    <source>
        <dbReference type="Proteomes" id="UP000265520"/>
    </source>
</evidence>
<keyword evidence="2" id="KW-1185">Reference proteome</keyword>